<feature type="non-terminal residue" evidence="1">
    <location>
        <position position="108"/>
    </location>
</feature>
<keyword evidence="2" id="KW-1185">Reference proteome</keyword>
<organism evidence="1 2">
    <name type="scientific">Coemansia reversa (strain ATCC 12441 / NRRL 1564)</name>
    <dbReference type="NCBI Taxonomy" id="763665"/>
    <lineage>
        <taxon>Eukaryota</taxon>
        <taxon>Fungi</taxon>
        <taxon>Fungi incertae sedis</taxon>
        <taxon>Zoopagomycota</taxon>
        <taxon>Kickxellomycotina</taxon>
        <taxon>Kickxellomycetes</taxon>
        <taxon>Kickxellales</taxon>
        <taxon>Kickxellaceae</taxon>
        <taxon>Coemansia</taxon>
    </lineage>
</organism>
<name>A0A2G5B5Z4_COERN</name>
<dbReference type="OrthoDB" id="5518786at2759"/>
<accession>A0A2G5B5Z4</accession>
<sequence>MANLAATFTSGLVLGSGAICAFTAYVSAQSRLADYRLKRASVELERVVTNGNQPLPTWKDTELSAISTCRHIAASLSSSAIPLAKAKWNAAIYSTAESLAKVDLNTVL</sequence>
<dbReference type="Proteomes" id="UP000242474">
    <property type="component" value="Unassembled WGS sequence"/>
</dbReference>
<proteinExistence type="predicted"/>
<gene>
    <name evidence="1" type="ORF">COEREDRAFT_82700</name>
</gene>
<reference evidence="1 2" key="1">
    <citation type="journal article" date="2015" name="Genome Biol. Evol.">
        <title>Phylogenomic analyses indicate that early fungi evolved digesting cell walls of algal ancestors of land plants.</title>
        <authorList>
            <person name="Chang Y."/>
            <person name="Wang S."/>
            <person name="Sekimoto S."/>
            <person name="Aerts A.L."/>
            <person name="Choi C."/>
            <person name="Clum A."/>
            <person name="LaButti K.M."/>
            <person name="Lindquist E.A."/>
            <person name="Yee Ngan C."/>
            <person name="Ohm R.A."/>
            <person name="Salamov A.A."/>
            <person name="Grigoriev I.V."/>
            <person name="Spatafora J.W."/>
            <person name="Berbee M.L."/>
        </authorList>
    </citation>
    <scope>NUCLEOTIDE SEQUENCE [LARGE SCALE GENOMIC DNA]</scope>
    <source>
        <strain evidence="1 2">NRRL 1564</strain>
    </source>
</reference>
<dbReference type="AlphaFoldDB" id="A0A2G5B5Z4"/>
<protein>
    <submittedName>
        <fullName evidence="1">Uncharacterized protein</fullName>
    </submittedName>
</protein>
<dbReference type="EMBL" id="KZ303517">
    <property type="protein sequence ID" value="PIA14411.1"/>
    <property type="molecule type" value="Genomic_DNA"/>
</dbReference>
<evidence type="ECO:0000313" key="1">
    <source>
        <dbReference type="EMBL" id="PIA14411.1"/>
    </source>
</evidence>
<evidence type="ECO:0000313" key="2">
    <source>
        <dbReference type="Proteomes" id="UP000242474"/>
    </source>
</evidence>